<evidence type="ECO:0000313" key="1">
    <source>
        <dbReference type="EMBL" id="KAJ3554244.1"/>
    </source>
</evidence>
<keyword evidence="2" id="KW-1185">Reference proteome</keyword>
<protein>
    <submittedName>
        <fullName evidence="1">Uncharacterized protein</fullName>
    </submittedName>
</protein>
<comment type="caution">
    <text evidence="1">The sequence shown here is derived from an EMBL/GenBank/DDBJ whole genome shotgun (WGS) entry which is preliminary data.</text>
</comment>
<reference evidence="1" key="1">
    <citation type="submission" date="2022-07" db="EMBL/GenBank/DDBJ databases">
        <title>Genome Sequence of Phlebia brevispora.</title>
        <authorList>
            <person name="Buettner E."/>
        </authorList>
    </citation>
    <scope>NUCLEOTIDE SEQUENCE</scope>
    <source>
        <strain evidence="1">MPL23</strain>
    </source>
</reference>
<accession>A0ACC1T659</accession>
<sequence length="1946" mass="219857">MEAFTQTTLYSSFAAVGVDIASLLGADTENMDIEDVSVPDSPLEAGEASADVSSMEKQLATLRTYLNHLPYQCESVEEMHAQLEHIVGMITICARAKNCWLLMRYPMPKPTRAKLARLYYELCLVPGLEPRVTRSWADMLSRLLSSKPDQRRKLEPTDLELSWRPLWRALQKELWPRERLHDPSRNVINVLLFVAQVARRYFPGSEATEMMNTFLPMVTKETILVMIPVMACFLPLTHTHIYLPALFSLWEAFNSGLVNDWLLEFCGDLSEEHIAGKLGAAGEEGGAEYKDVGMWTEEQWMLLTSKTLGAMNVPVGSVRGASTTASHADQMADKTNLRIKHNFSRSNSLAKIIIYSIALDGPVRDNSTSTTQSGFLAGSRALDSLDKLITSTESFFHPSNTGHWTFCCKICVSSPQDHGLTGTICKLTNFIQRLAAEFCKRWMEEQQPYCKTPVAHRLTPTMRRAFVTTLRTPALLAMFCKDPVSPTFAQGALRAMAMLEPGLIMPEILERAYSGLEVVNETHRTTAVLSALAGVALPLVSEKLWLGGQKHVMPLLELCIPGIDVNDPMKTLCASMFIVSVLQHIKISDLSIQQSGVPLSSTPAEEMMDVDGYDGSNPLPSGTGETPILSREEERALARDSTANFADWLVSLFRRIFALYENLPEEGGKKNTTGGKMEEAVLKSIKGTLDILCLQLSEPLFDLILKLVYDYATANTKSNAVRAFGQLVGCLARVRPDKTIAKFLPYCIGQIKEELKHGASSVRTTSSGPALPSDTTLHWNMSILRGCLGYGGPHLLKHKEQILELLTLLADKTYSERGYAGTGRLLHRILHTLSGVYPINARFANAEEWDDPEFNSNHNLYWGRLYAPEDVKIEWHVPLPEEVDLVIEILDVVGSPALDELEKLLETAGHWDNIARNDFCRHLHHARCIWSGLPTIYEEHNKDVEHPHLYDNLELEQLLVRPVKVRAGFVLEDSSDPRYQKVLAHRTRFGQVIHRAAVALSQTQEGEDHIDAVISVSKAIDVYLLGYAMTRTEFDALQKTYTVTRDINRMWPRQKENSRQVFLKRAQAYHSGRVYLHSLYRRRSALDDLLFEDLVELSLSPYTRVRRHSQAILHNACGYYIRSMRHCLPRLLQALSKGTDPDRMKGALYVLWNKGIASYAIADPHYHGQYLYAILESQHQEKPSVQKVVGSLAEDALSFLTEESVHTVSYTEDTPDVATALDELSKEFRSTMVDPQLLKQAIEKAIKQGELRRRNHEESVKKILEIAERPTTHWRYVQIACQFLTNLVIRDIAPSPEMAKFFMSHAISPHTSIRTAAHKAIVRLTAHIKVRSFAKSGGEIWRQEWRNPLRTDLPVNDPTNFFQTLWLRPTGESDVFYVDKLDTGFLLWTPTIKAYRRVPSGPSALVWEQASQPSLEAMRSVMAATDFFDQLASLLAQESSKNPTTLKLRPENVVFVKSIAKTFENEELEAMLSAVEPLLTDPDRYKQRAGAEILCGILRGSKHWPEQHHSALWSWTLAHLESIYSQMKPDTLTFWEEVIHEQFTQRDPRRIEPLVEWIMKLPLDFQGDSAFATSKALSLFNNVLDGASPYFGPQADKYMNLFLTNANTGYAEVRSHVAQILATIIDEQWRPIYPSCEAFLSACREKPDVLGIREARHLNSISQIASQFPVWKQERLPPPRVSQSMYDKIGLTMLQWLWASFHGPHAALSLPYTLVLMPEILRMSELNDSSELQKYSSAVLYVLSAVNPPPGYVETITEHFLDAIQSSDSWRVRLNALPTLLVFFYRNLMNIPPNVVLRMMEVLLDCLSDENVEVREMASKMLSGVVRCSQRQSIIPLRDRFVELARKTKLPARRDPNYAQSLRILHSAILGLCALIDSFPYSVEVWMPPLTEVLAAHATDPAPISTTIRKCASDFKKDTWHKDQLVFDEDQLQNLSTMLVGTSYYA</sequence>
<gene>
    <name evidence="1" type="ORF">NM688_g3207</name>
</gene>
<proteinExistence type="predicted"/>
<organism evidence="1 2">
    <name type="scientific">Phlebia brevispora</name>
    <dbReference type="NCBI Taxonomy" id="194682"/>
    <lineage>
        <taxon>Eukaryota</taxon>
        <taxon>Fungi</taxon>
        <taxon>Dikarya</taxon>
        <taxon>Basidiomycota</taxon>
        <taxon>Agaricomycotina</taxon>
        <taxon>Agaricomycetes</taxon>
        <taxon>Polyporales</taxon>
        <taxon>Meruliaceae</taxon>
        <taxon>Phlebia</taxon>
    </lineage>
</organism>
<evidence type="ECO:0000313" key="2">
    <source>
        <dbReference type="Proteomes" id="UP001148662"/>
    </source>
</evidence>
<dbReference type="Proteomes" id="UP001148662">
    <property type="component" value="Unassembled WGS sequence"/>
</dbReference>
<name>A0ACC1T659_9APHY</name>
<dbReference type="EMBL" id="JANHOG010000449">
    <property type="protein sequence ID" value="KAJ3554244.1"/>
    <property type="molecule type" value="Genomic_DNA"/>
</dbReference>